<sequence length="55" mass="6767">MRYSAYKYFSQLHSYFLSQDCDSLHLYNKSFKDLIVLKEDYKIRFSKNERGFENV</sequence>
<dbReference type="EMBL" id="CP000725">
    <property type="protein sequence ID" value="ABV09214.1"/>
    <property type="molecule type" value="Genomic_DNA"/>
</dbReference>
<dbReference type="AlphaFoldDB" id="A8AV04"/>
<protein>
    <submittedName>
        <fullName evidence="1">Uncharacterized protein</fullName>
    </submittedName>
</protein>
<dbReference type="Proteomes" id="UP000001131">
    <property type="component" value="Chromosome"/>
</dbReference>
<reference evidence="1 2" key="1">
    <citation type="journal article" date="2007" name="J. Bacteriol.">
        <title>Genome-wide transcriptional changes in Streptococcus gordonii in response to competence signaling peptide.</title>
        <authorList>
            <person name="Vickerman M.M."/>
            <person name="Iobst S."/>
            <person name="Jesionowski A.M."/>
            <person name="Gill S.R."/>
        </authorList>
    </citation>
    <scope>NUCLEOTIDE SEQUENCE [LARGE SCALE GENOMIC DNA]</scope>
    <source>
        <strain evidence="2">Challis / ATCC 35105 / BCRC 15272 / CH1 / DL1 / V288</strain>
    </source>
</reference>
<dbReference type="STRING" id="467705.SGO_0295"/>
<evidence type="ECO:0000313" key="2">
    <source>
        <dbReference type="Proteomes" id="UP000001131"/>
    </source>
</evidence>
<organism evidence="1 2">
    <name type="scientific">Streptococcus gordonii (strain Challis / ATCC 35105 / BCRC 15272 / CH1 / DL1 / V288)</name>
    <dbReference type="NCBI Taxonomy" id="467705"/>
    <lineage>
        <taxon>Bacteria</taxon>
        <taxon>Bacillati</taxon>
        <taxon>Bacillota</taxon>
        <taxon>Bacilli</taxon>
        <taxon>Lactobacillales</taxon>
        <taxon>Streptococcaceae</taxon>
        <taxon>Streptococcus</taxon>
    </lineage>
</organism>
<accession>A8AV04</accession>
<dbReference type="HOGENOM" id="CLU_3030483_0_0_9"/>
<gene>
    <name evidence="1" type="ordered locus">SGO_0295</name>
</gene>
<keyword evidence="2" id="KW-1185">Reference proteome</keyword>
<proteinExistence type="predicted"/>
<name>A8AV04_STRGC</name>
<dbReference type="KEGG" id="sgo:SGO_0295"/>
<evidence type="ECO:0000313" key="1">
    <source>
        <dbReference type="EMBL" id="ABV09214.1"/>
    </source>
</evidence>